<dbReference type="Proteomes" id="UP000814140">
    <property type="component" value="Unassembled WGS sequence"/>
</dbReference>
<comment type="caution">
    <text evidence="1">The sequence shown here is derived from an EMBL/GenBank/DDBJ whole genome shotgun (WGS) entry which is preliminary data.</text>
</comment>
<evidence type="ECO:0000313" key="2">
    <source>
        <dbReference type="Proteomes" id="UP000814140"/>
    </source>
</evidence>
<organism evidence="1 2">
    <name type="scientific">Artomyces pyxidatus</name>
    <dbReference type="NCBI Taxonomy" id="48021"/>
    <lineage>
        <taxon>Eukaryota</taxon>
        <taxon>Fungi</taxon>
        <taxon>Dikarya</taxon>
        <taxon>Basidiomycota</taxon>
        <taxon>Agaricomycotina</taxon>
        <taxon>Agaricomycetes</taxon>
        <taxon>Russulales</taxon>
        <taxon>Auriscalpiaceae</taxon>
        <taxon>Artomyces</taxon>
    </lineage>
</organism>
<gene>
    <name evidence="1" type="ORF">BV25DRAFT_1373012</name>
</gene>
<dbReference type="EMBL" id="MU277192">
    <property type="protein sequence ID" value="KAI0066384.1"/>
    <property type="molecule type" value="Genomic_DNA"/>
</dbReference>
<sequence>MRGGYPEPRRLKEISTLLGCDGSGKPGVHSTQVSAGRRYVLHSGDGLLIYAVPRQIIDPLSFRAAHAIMLARVQARQSSWKGRQRRLAAGAPSIFRAPCWHGTGPTPALSGCGKATGARVIVTGAQGLDEEKFCLAYRIFPALLIPTQCLWGLWGRYSYPLKVQPAADRGCAGCARVIDVRWPRGRTGTLRAGSTSSIPGRANTLRPCVSVRRSSASSGLTQTQANRLWRWFAHITLPRALRRRDVRAKLSMSSPLASRGRTVRRLVYLADGASLA</sequence>
<reference evidence="1" key="1">
    <citation type="submission" date="2021-03" db="EMBL/GenBank/DDBJ databases">
        <authorList>
            <consortium name="DOE Joint Genome Institute"/>
            <person name="Ahrendt S."/>
            <person name="Looney B.P."/>
            <person name="Miyauchi S."/>
            <person name="Morin E."/>
            <person name="Drula E."/>
            <person name="Courty P.E."/>
            <person name="Chicoki N."/>
            <person name="Fauchery L."/>
            <person name="Kohler A."/>
            <person name="Kuo A."/>
            <person name="Labutti K."/>
            <person name="Pangilinan J."/>
            <person name="Lipzen A."/>
            <person name="Riley R."/>
            <person name="Andreopoulos W."/>
            <person name="He G."/>
            <person name="Johnson J."/>
            <person name="Barry K.W."/>
            <person name="Grigoriev I.V."/>
            <person name="Nagy L."/>
            <person name="Hibbett D."/>
            <person name="Henrissat B."/>
            <person name="Matheny P.B."/>
            <person name="Labbe J."/>
            <person name="Martin F."/>
        </authorList>
    </citation>
    <scope>NUCLEOTIDE SEQUENCE</scope>
    <source>
        <strain evidence="1">HHB10654</strain>
    </source>
</reference>
<proteinExistence type="predicted"/>
<keyword evidence="2" id="KW-1185">Reference proteome</keyword>
<accession>A0ACB8TBU8</accession>
<reference evidence="1" key="2">
    <citation type="journal article" date="2022" name="New Phytol.">
        <title>Evolutionary transition to the ectomycorrhizal habit in the genomes of a hyperdiverse lineage of mushroom-forming fungi.</title>
        <authorList>
            <person name="Looney B."/>
            <person name="Miyauchi S."/>
            <person name="Morin E."/>
            <person name="Drula E."/>
            <person name="Courty P.E."/>
            <person name="Kohler A."/>
            <person name="Kuo A."/>
            <person name="LaButti K."/>
            <person name="Pangilinan J."/>
            <person name="Lipzen A."/>
            <person name="Riley R."/>
            <person name="Andreopoulos W."/>
            <person name="He G."/>
            <person name="Johnson J."/>
            <person name="Nolan M."/>
            <person name="Tritt A."/>
            <person name="Barry K.W."/>
            <person name="Grigoriev I.V."/>
            <person name="Nagy L.G."/>
            <person name="Hibbett D."/>
            <person name="Henrissat B."/>
            <person name="Matheny P.B."/>
            <person name="Labbe J."/>
            <person name="Martin F.M."/>
        </authorList>
    </citation>
    <scope>NUCLEOTIDE SEQUENCE</scope>
    <source>
        <strain evidence="1">HHB10654</strain>
    </source>
</reference>
<name>A0ACB8TBU8_9AGAM</name>
<evidence type="ECO:0000313" key="1">
    <source>
        <dbReference type="EMBL" id="KAI0066384.1"/>
    </source>
</evidence>
<protein>
    <submittedName>
        <fullName evidence="1">Uncharacterized protein</fullName>
    </submittedName>
</protein>